<evidence type="ECO:0000313" key="1">
    <source>
        <dbReference type="EMBL" id="CUU60237.1"/>
    </source>
</evidence>
<keyword evidence="2" id="KW-1185">Reference proteome</keyword>
<organism evidence="1 2">
    <name type="scientific">Parafrankia irregularis</name>
    <dbReference type="NCBI Taxonomy" id="795642"/>
    <lineage>
        <taxon>Bacteria</taxon>
        <taxon>Bacillati</taxon>
        <taxon>Actinomycetota</taxon>
        <taxon>Actinomycetes</taxon>
        <taxon>Frankiales</taxon>
        <taxon>Frankiaceae</taxon>
        <taxon>Parafrankia</taxon>
    </lineage>
</organism>
<dbReference type="AlphaFoldDB" id="A0A0S4QXH6"/>
<reference evidence="2" key="1">
    <citation type="submission" date="2015-11" db="EMBL/GenBank/DDBJ databases">
        <authorList>
            <person name="Varghese N."/>
        </authorList>
    </citation>
    <scope>NUCLEOTIDE SEQUENCE [LARGE SCALE GENOMIC DNA]</scope>
    <source>
        <strain evidence="2">DSM 45899</strain>
    </source>
</reference>
<sequence>MAGEQLHQRGADGARRAKLWLEATTRANVYYVTPEPVAVAKLSYRWADGGSFSYDLGGVLLGGEFQGHEFVAESKFYDGHHDQGTLYVEFLAKCYRALTLQPTRIDHFMWITWAPFLVTRWSDLRSPGEIRSAVKLHRGRVFGSPSNHPVDQISDETCELLAERLWIIVLSERQEKLVISTENLSILRAVGIERGAG</sequence>
<accession>A0A0S4QXH6</accession>
<evidence type="ECO:0000313" key="2">
    <source>
        <dbReference type="Proteomes" id="UP000198802"/>
    </source>
</evidence>
<name>A0A0S4QXH6_9ACTN</name>
<proteinExistence type="predicted"/>
<dbReference type="Proteomes" id="UP000198802">
    <property type="component" value="Unassembled WGS sequence"/>
</dbReference>
<dbReference type="EMBL" id="FAOZ01000037">
    <property type="protein sequence ID" value="CUU60237.1"/>
    <property type="molecule type" value="Genomic_DNA"/>
</dbReference>
<gene>
    <name evidence="1" type="ORF">Ga0074812_13721</name>
</gene>
<protein>
    <submittedName>
        <fullName evidence="1">Uncharacterized protein</fullName>
    </submittedName>
</protein>